<evidence type="ECO:0000259" key="10">
    <source>
        <dbReference type="Pfam" id="PF04290"/>
    </source>
</evidence>
<dbReference type="InterPro" id="IPR007387">
    <property type="entry name" value="TRAP_DctQ"/>
</dbReference>
<evidence type="ECO:0000256" key="3">
    <source>
        <dbReference type="ARBA" id="ARBA00022475"/>
    </source>
</evidence>
<dbReference type="Proteomes" id="UP000181917">
    <property type="component" value="Unassembled WGS sequence"/>
</dbReference>
<dbReference type="GO" id="GO:0005886">
    <property type="term" value="C:plasma membrane"/>
    <property type="evidence" value="ECO:0007669"/>
    <property type="project" value="UniProtKB-SubCell"/>
</dbReference>
<dbReference type="EMBL" id="FNKH01000002">
    <property type="protein sequence ID" value="SDR09668.1"/>
    <property type="molecule type" value="Genomic_DNA"/>
</dbReference>
<dbReference type="Pfam" id="PF04290">
    <property type="entry name" value="DctQ"/>
    <property type="match status" value="1"/>
</dbReference>
<feature type="transmembrane region" description="Helical" evidence="9">
    <location>
        <begin position="47"/>
        <end position="65"/>
    </location>
</feature>
<feature type="domain" description="Tripartite ATP-independent periplasmic transporters DctQ component" evidence="10">
    <location>
        <begin position="23"/>
        <end position="153"/>
    </location>
</feature>
<sequence>MHAIKKFFDKLLAVACVVLFAVLVVTVVWQVFTRQVIQDPSAWTSELAQYLFVWLGLFGAALVFAERGHIAVDFVVRKLPERAERVVAVFVQVVIMVFAAVILIWGGYRVSVQAWSQALTGLPVNVGPLYLVMPITGVIIIFYAIYHTIAVLRGEEEAIAEDDNPDVI</sequence>
<dbReference type="PANTHER" id="PTHR35011:SF2">
    <property type="entry name" value="2,3-DIKETO-L-GULONATE TRAP TRANSPORTER SMALL PERMEASE PROTEIN YIAM"/>
    <property type="match status" value="1"/>
</dbReference>
<dbReference type="RefSeq" id="WP_074702122.1">
    <property type="nucleotide sequence ID" value="NZ_CP018863.1"/>
</dbReference>
<comment type="subcellular location">
    <subcellularLocation>
        <location evidence="1">Cell inner membrane</location>
        <topology evidence="1">Multi-pass membrane protein</topology>
    </subcellularLocation>
</comment>
<comment type="similarity">
    <text evidence="8">Belongs to the TRAP transporter small permease family.</text>
</comment>
<keyword evidence="5 9" id="KW-0812">Transmembrane</keyword>
<dbReference type="AlphaFoldDB" id="A0A1H1G9S1"/>
<keyword evidence="7 9" id="KW-0472">Membrane</keyword>
<dbReference type="OrthoDB" id="2085311at2"/>
<dbReference type="GO" id="GO:0015740">
    <property type="term" value="P:C4-dicarboxylate transport"/>
    <property type="evidence" value="ECO:0007669"/>
    <property type="project" value="TreeGrafter"/>
</dbReference>
<keyword evidence="2" id="KW-0813">Transport</keyword>
<dbReference type="GO" id="GO:0022857">
    <property type="term" value="F:transmembrane transporter activity"/>
    <property type="evidence" value="ECO:0007669"/>
    <property type="project" value="TreeGrafter"/>
</dbReference>
<evidence type="ECO:0000256" key="8">
    <source>
        <dbReference type="ARBA" id="ARBA00038436"/>
    </source>
</evidence>
<keyword evidence="4" id="KW-0997">Cell inner membrane</keyword>
<gene>
    <name evidence="11" type="ORF">SAMN04489742_3926</name>
</gene>
<reference evidence="11 12" key="1">
    <citation type="submission" date="2016-10" db="EMBL/GenBank/DDBJ databases">
        <authorList>
            <person name="de Groot N.N."/>
        </authorList>
    </citation>
    <scope>NUCLEOTIDE SEQUENCE [LARGE SCALE GENOMIC DNA]</scope>
    <source>
        <strain evidence="11 12">DSM 20117</strain>
    </source>
</reference>
<keyword evidence="3" id="KW-1003">Cell membrane</keyword>
<protein>
    <submittedName>
        <fullName evidence="11">TRAP-type C4-dicarboxylate transport system, small permease component</fullName>
    </submittedName>
</protein>
<feature type="transmembrane region" description="Helical" evidence="9">
    <location>
        <begin position="128"/>
        <end position="146"/>
    </location>
</feature>
<evidence type="ECO:0000256" key="9">
    <source>
        <dbReference type="SAM" id="Phobius"/>
    </source>
</evidence>
<feature type="transmembrane region" description="Helical" evidence="9">
    <location>
        <begin position="86"/>
        <end position="108"/>
    </location>
</feature>
<evidence type="ECO:0000256" key="6">
    <source>
        <dbReference type="ARBA" id="ARBA00022989"/>
    </source>
</evidence>
<evidence type="ECO:0000256" key="1">
    <source>
        <dbReference type="ARBA" id="ARBA00004429"/>
    </source>
</evidence>
<feature type="transmembrane region" description="Helical" evidence="9">
    <location>
        <begin position="12"/>
        <end position="32"/>
    </location>
</feature>
<evidence type="ECO:0000256" key="5">
    <source>
        <dbReference type="ARBA" id="ARBA00022692"/>
    </source>
</evidence>
<organism evidence="11 12">
    <name type="scientific">Crystallibacter crystallopoietes</name>
    <dbReference type="NCBI Taxonomy" id="37928"/>
    <lineage>
        <taxon>Bacteria</taxon>
        <taxon>Bacillati</taxon>
        <taxon>Actinomycetota</taxon>
        <taxon>Actinomycetes</taxon>
        <taxon>Micrococcales</taxon>
        <taxon>Micrococcaceae</taxon>
        <taxon>Crystallibacter</taxon>
    </lineage>
</organism>
<dbReference type="STRING" id="37928.SAMN04489742_3926"/>
<keyword evidence="12" id="KW-1185">Reference proteome</keyword>
<accession>A0A1H1G9S1</accession>
<proteinExistence type="inferred from homology"/>
<keyword evidence="6 9" id="KW-1133">Transmembrane helix</keyword>
<dbReference type="KEGG" id="acry:AC20117_19750"/>
<evidence type="ECO:0000256" key="7">
    <source>
        <dbReference type="ARBA" id="ARBA00023136"/>
    </source>
</evidence>
<evidence type="ECO:0000256" key="2">
    <source>
        <dbReference type="ARBA" id="ARBA00022448"/>
    </source>
</evidence>
<dbReference type="PANTHER" id="PTHR35011">
    <property type="entry name" value="2,3-DIKETO-L-GULONATE TRAP TRANSPORTER SMALL PERMEASE PROTEIN YIAM"/>
    <property type="match status" value="1"/>
</dbReference>
<evidence type="ECO:0000313" key="12">
    <source>
        <dbReference type="Proteomes" id="UP000181917"/>
    </source>
</evidence>
<evidence type="ECO:0000256" key="4">
    <source>
        <dbReference type="ARBA" id="ARBA00022519"/>
    </source>
</evidence>
<name>A0A1H1G9S1_9MICC</name>
<evidence type="ECO:0000313" key="11">
    <source>
        <dbReference type="EMBL" id="SDR09668.1"/>
    </source>
</evidence>
<dbReference type="InterPro" id="IPR055348">
    <property type="entry name" value="DctQ"/>
</dbReference>